<reference evidence="1 2" key="1">
    <citation type="journal article" date="2023" name="ACS Omega">
        <title>Identification of the Neoaspergillic Acid Biosynthesis Gene Cluster by Establishing an In Vitro CRISPR-Ribonucleoprotein Genetic System in Aspergillus melleus.</title>
        <authorList>
            <person name="Yuan B."/>
            <person name="Grau M.F."/>
            <person name="Murata R.M."/>
            <person name="Torok T."/>
            <person name="Venkateswaran K."/>
            <person name="Stajich J.E."/>
            <person name="Wang C.C.C."/>
        </authorList>
    </citation>
    <scope>NUCLEOTIDE SEQUENCE [LARGE SCALE GENOMIC DNA]</scope>
    <source>
        <strain evidence="1 2">IMV 1140</strain>
    </source>
</reference>
<organism evidence="1 2">
    <name type="scientific">Aspergillus melleus</name>
    <dbReference type="NCBI Taxonomy" id="138277"/>
    <lineage>
        <taxon>Eukaryota</taxon>
        <taxon>Fungi</taxon>
        <taxon>Dikarya</taxon>
        <taxon>Ascomycota</taxon>
        <taxon>Pezizomycotina</taxon>
        <taxon>Eurotiomycetes</taxon>
        <taxon>Eurotiomycetidae</taxon>
        <taxon>Eurotiales</taxon>
        <taxon>Aspergillaceae</taxon>
        <taxon>Aspergillus</taxon>
        <taxon>Aspergillus subgen. Circumdati</taxon>
    </lineage>
</organism>
<dbReference type="EMBL" id="JAOPJF010000027">
    <property type="protein sequence ID" value="KAK1144920.1"/>
    <property type="molecule type" value="Genomic_DNA"/>
</dbReference>
<gene>
    <name evidence="1" type="ORF">N8T08_004635</name>
</gene>
<evidence type="ECO:0000313" key="1">
    <source>
        <dbReference type="EMBL" id="KAK1144920.1"/>
    </source>
</evidence>
<protein>
    <submittedName>
        <fullName evidence="1">Uncharacterized protein</fullName>
    </submittedName>
</protein>
<dbReference type="Proteomes" id="UP001177260">
    <property type="component" value="Unassembled WGS sequence"/>
</dbReference>
<name>A0ACC3B401_9EURO</name>
<keyword evidence="2" id="KW-1185">Reference proteome</keyword>
<sequence length="317" mass="35495">MWLLHQWFQLQELLIPILKTSQKPSARAVTQSRDGVQLGLRLIVLAKRISVKRTVMMNFPVALIKAARVPMEGNTQSFEQPNPTPSCDSDESVDLPADVFTSGIYDKFCDSFQEGKQQRRTPPTNTGSYSNYQKTLQFDVTGSMPCFMACADAFKSTAQSPCGRAGSQQNVMSKEASIDINCGTLSYVIRDKDESEYATLDVGEQKCFPADKWGDFLKMPSKDDSSWDRYFLHNFYGNNDQQQFHFDATWIPGCQLNDQTEQDLTDPLGSDSDAHCGTLFKNTHFDCMDGDAKNGGAGGWIDVGCVRYLFKPTNTRD</sequence>
<comment type="caution">
    <text evidence="1">The sequence shown here is derived from an EMBL/GenBank/DDBJ whole genome shotgun (WGS) entry which is preliminary data.</text>
</comment>
<proteinExistence type="predicted"/>
<accession>A0ACC3B401</accession>
<evidence type="ECO:0000313" key="2">
    <source>
        <dbReference type="Proteomes" id="UP001177260"/>
    </source>
</evidence>